<dbReference type="SUPFAM" id="SSF49354">
    <property type="entry name" value="PapD-like"/>
    <property type="match status" value="1"/>
</dbReference>
<evidence type="ECO:0000259" key="1">
    <source>
        <dbReference type="Pfam" id="PF00345"/>
    </source>
</evidence>
<dbReference type="GO" id="GO:0071555">
    <property type="term" value="P:cell wall organization"/>
    <property type="evidence" value="ECO:0007669"/>
    <property type="project" value="InterPro"/>
</dbReference>
<proteinExistence type="predicted"/>
<reference evidence="2 3" key="1">
    <citation type="journal article" date="2015" name="Genome Announc.">
        <title>Genome Sequence of Mushroom Soft-Rot Pathogen Janthinobacterium agaricidamnosum.</title>
        <authorList>
            <person name="Graupner K."/>
            <person name="Lackner G."/>
            <person name="Hertweck C."/>
        </authorList>
    </citation>
    <scope>NUCLEOTIDE SEQUENCE [LARGE SCALE GENOMIC DNA]</scope>
    <source>
        <strain evidence="3">NBRC 102515 / DSM 9628</strain>
    </source>
</reference>
<dbReference type="PATRIC" id="fig|1349767.4.peg.1438"/>
<feature type="domain" description="Pili assembly chaperone N-terminal" evidence="1">
    <location>
        <begin position="32"/>
        <end position="146"/>
    </location>
</feature>
<accession>W0VDF6</accession>
<dbReference type="HOGENOM" id="CLU_076533_0_1_4"/>
<protein>
    <submittedName>
        <fullName evidence="2">Pili assembly chaperone protein</fullName>
    </submittedName>
</protein>
<dbReference type="InterPro" id="IPR008962">
    <property type="entry name" value="PapD-like_sf"/>
</dbReference>
<dbReference type="STRING" id="1349767.GJA_4814"/>
<organism evidence="2 3">
    <name type="scientific">Janthinobacterium agaricidamnosum NBRC 102515 = DSM 9628</name>
    <dbReference type="NCBI Taxonomy" id="1349767"/>
    <lineage>
        <taxon>Bacteria</taxon>
        <taxon>Pseudomonadati</taxon>
        <taxon>Pseudomonadota</taxon>
        <taxon>Betaproteobacteria</taxon>
        <taxon>Burkholderiales</taxon>
        <taxon>Oxalobacteraceae</taxon>
        <taxon>Janthinobacterium</taxon>
    </lineage>
</organism>
<dbReference type="InterPro" id="IPR013783">
    <property type="entry name" value="Ig-like_fold"/>
</dbReference>
<keyword evidence="3" id="KW-1185">Reference proteome</keyword>
<dbReference type="PANTHER" id="PTHR30251:SF4">
    <property type="entry name" value="SLR1668 PROTEIN"/>
    <property type="match status" value="1"/>
</dbReference>
<dbReference type="Gene3D" id="2.60.40.10">
    <property type="entry name" value="Immunoglobulins"/>
    <property type="match status" value="1"/>
</dbReference>
<evidence type="ECO:0000313" key="2">
    <source>
        <dbReference type="EMBL" id="CDG85418.1"/>
    </source>
</evidence>
<evidence type="ECO:0000313" key="3">
    <source>
        <dbReference type="Proteomes" id="UP000027604"/>
    </source>
</evidence>
<dbReference type="OrthoDB" id="511700at2"/>
<dbReference type="RefSeq" id="WP_081905534.1">
    <property type="nucleotide sequence ID" value="NZ_BCTH01000076.1"/>
</dbReference>
<dbReference type="KEGG" id="jag:GJA_4814"/>
<dbReference type="eggNOG" id="COG3121">
    <property type="taxonomic scope" value="Bacteria"/>
</dbReference>
<dbReference type="InterPro" id="IPR050643">
    <property type="entry name" value="Periplasmic_pilus_chap"/>
</dbReference>
<sequence length="246" mass="26935">MKERLPFFHLPRLPLLAVLACLWPVPGGAANLQISPVMINFLAEQNSAGINLQNLGVEPMVGQVRVFLWEQQNGDDVLTPTQEVVASPPIVEVAPSSRQTIRLVRTQKAGGGERTYRVLIDELAREDGSGKSGVDIRLRYSVPVFVAAPGGPGKENLSWTFFRKDGDWMLRLQNSGNYHAQIGAFSVANQAGKKYVLSEGLFGYVLAGRMREWRLPVARDADLNGALTLTVNVNAKALIAKNTTQE</sequence>
<dbReference type="Proteomes" id="UP000027604">
    <property type="component" value="Chromosome I"/>
</dbReference>
<dbReference type="PANTHER" id="PTHR30251">
    <property type="entry name" value="PILUS ASSEMBLY CHAPERONE"/>
    <property type="match status" value="1"/>
</dbReference>
<gene>
    <name evidence="2" type="primary">ecpD</name>
    <name evidence="2" type="ORF">GJA_4814</name>
</gene>
<dbReference type="InterPro" id="IPR016147">
    <property type="entry name" value="Pili_assmbl_chaperone_N"/>
</dbReference>
<name>W0VDF6_9BURK</name>
<dbReference type="AlphaFoldDB" id="W0VDF6"/>
<dbReference type="Pfam" id="PF00345">
    <property type="entry name" value="PapD_N"/>
    <property type="match status" value="1"/>
</dbReference>
<dbReference type="GO" id="GO:0030288">
    <property type="term" value="C:outer membrane-bounded periplasmic space"/>
    <property type="evidence" value="ECO:0007669"/>
    <property type="project" value="InterPro"/>
</dbReference>
<dbReference type="EMBL" id="HG322949">
    <property type="protein sequence ID" value="CDG85418.1"/>
    <property type="molecule type" value="Genomic_DNA"/>
</dbReference>